<dbReference type="CDD" id="cd00130">
    <property type="entry name" value="PAS"/>
    <property type="match status" value="2"/>
</dbReference>
<dbReference type="Pfam" id="PF08447">
    <property type="entry name" value="PAS_3"/>
    <property type="match status" value="1"/>
</dbReference>
<dbReference type="PROSITE" id="PS50109">
    <property type="entry name" value="HIS_KIN"/>
    <property type="match status" value="1"/>
</dbReference>
<evidence type="ECO:0000256" key="2">
    <source>
        <dbReference type="ARBA" id="ARBA00012438"/>
    </source>
</evidence>
<dbReference type="Pfam" id="PF13426">
    <property type="entry name" value="PAS_9"/>
    <property type="match status" value="1"/>
</dbReference>
<accession>A0A8J7YG52</accession>
<dbReference type="SUPFAM" id="SSF55874">
    <property type="entry name" value="ATPase domain of HSP90 chaperone/DNA topoisomerase II/histidine kinase"/>
    <property type="match status" value="1"/>
</dbReference>
<proteinExistence type="predicted"/>
<dbReference type="EMBL" id="RKLQ01000001">
    <property type="protein sequence ID" value="MBX0302716.1"/>
    <property type="molecule type" value="Genomic_DNA"/>
</dbReference>
<organism evidence="11 12">
    <name type="scientific">Haloarcula salinisoli</name>
    <dbReference type="NCBI Taxonomy" id="2487746"/>
    <lineage>
        <taxon>Archaea</taxon>
        <taxon>Methanobacteriati</taxon>
        <taxon>Methanobacteriota</taxon>
        <taxon>Stenosarchaea group</taxon>
        <taxon>Halobacteria</taxon>
        <taxon>Halobacteriales</taxon>
        <taxon>Haloarculaceae</taxon>
        <taxon>Haloarcula</taxon>
    </lineage>
</organism>
<dbReference type="InterPro" id="IPR001610">
    <property type="entry name" value="PAC"/>
</dbReference>
<dbReference type="InterPro" id="IPR005467">
    <property type="entry name" value="His_kinase_dom"/>
</dbReference>
<keyword evidence="12" id="KW-1185">Reference proteome</keyword>
<dbReference type="AlphaFoldDB" id="A0A8J7YG52"/>
<dbReference type="PANTHER" id="PTHR43304:SF1">
    <property type="entry name" value="PAC DOMAIN-CONTAINING PROTEIN"/>
    <property type="match status" value="1"/>
</dbReference>
<feature type="domain" description="PAS" evidence="9">
    <location>
        <begin position="136"/>
        <end position="208"/>
    </location>
</feature>
<dbReference type="NCBIfam" id="TIGR00229">
    <property type="entry name" value="sensory_box"/>
    <property type="match status" value="2"/>
</dbReference>
<gene>
    <name evidence="11" type="ORF">EGD98_03410</name>
</gene>
<evidence type="ECO:0000259" key="10">
    <source>
        <dbReference type="PROSITE" id="PS50113"/>
    </source>
</evidence>
<comment type="catalytic activity">
    <reaction evidence="1">
        <text>ATP + protein L-histidine = ADP + protein N-phospho-L-histidine.</text>
        <dbReference type="EC" id="2.7.13.3"/>
    </reaction>
</comment>
<evidence type="ECO:0000256" key="3">
    <source>
        <dbReference type="ARBA" id="ARBA00022553"/>
    </source>
</evidence>
<dbReference type="PROSITE" id="PS50113">
    <property type="entry name" value="PAC"/>
    <property type="match status" value="2"/>
</dbReference>
<dbReference type="Gene3D" id="3.40.50.2300">
    <property type="match status" value="1"/>
</dbReference>
<keyword evidence="4" id="KW-0808">Transferase</keyword>
<sequence length="598" mass="66258">MGDAIRILHVDDDPDFADVTAEFLQRGDDRFTIETALGGADGLARLTPAVDCIISDYEMPGMDGLEFLEAVREDHPDLPFILFTGKGSEEVASEALTLGATDYLQKATGTDQYELLANRVSRAVAQFRAERELERKNVLLEKTQDLADVGAWEYDPRADAAYFTDQVYEIYGVDTDYKPDPEQDIERFYHPDDRETVRDAVAGALEDGEPYDIEVRIIAADGTEKWVRTRADPQFENGTCKRVRGTIRDITERKEREQNIAQTKEWYQTLLDGAPDAVFVADADSGEIRETNQAATRLLGRSREEIVGLDQTALHPPEKAGEYADVFSEHVGADGGRDETLGEQVELAVVDTDGEQIPVEINAQTVEIDGEEYNQGYFRDISARKERERELRRQNDRLDEFVTVVSHDLRNPLRTLSASLDLIETDDEESLERCHDTVARMERLIDNLVNLARHGETDSEPAPVRLPDLARASARTTGVSADALSVTTDATIVAEESRLRHLFENLFANAISHGGQDVSITVGRLDDGFYVADDGSGIPVAERDRVFRVGYSTSGEGTGFGLNIVKQVAEAHGWSIRATASAEGGARFEITGVEFTAD</sequence>
<dbReference type="InterPro" id="IPR035965">
    <property type="entry name" value="PAS-like_dom_sf"/>
</dbReference>
<dbReference type="InterPro" id="IPR013655">
    <property type="entry name" value="PAS_fold_3"/>
</dbReference>
<dbReference type="EC" id="2.7.13.3" evidence="2"/>
<dbReference type="InterPro" id="IPR052162">
    <property type="entry name" value="Sensor_kinase/Photoreceptor"/>
</dbReference>
<dbReference type="CDD" id="cd00075">
    <property type="entry name" value="HATPase"/>
    <property type="match status" value="1"/>
</dbReference>
<feature type="modified residue" description="4-aspartylphosphate" evidence="6">
    <location>
        <position position="56"/>
    </location>
</feature>
<dbReference type="SMART" id="SM00388">
    <property type="entry name" value="HisKA"/>
    <property type="match status" value="1"/>
</dbReference>
<dbReference type="Proteomes" id="UP000783863">
    <property type="component" value="Unassembled WGS sequence"/>
</dbReference>
<dbReference type="Gene3D" id="3.30.450.20">
    <property type="entry name" value="PAS domain"/>
    <property type="match status" value="2"/>
</dbReference>
<dbReference type="SUPFAM" id="SSF52172">
    <property type="entry name" value="CheY-like"/>
    <property type="match status" value="1"/>
</dbReference>
<comment type="caution">
    <text evidence="11">The sequence shown here is derived from an EMBL/GenBank/DDBJ whole genome shotgun (WGS) entry which is preliminary data.</text>
</comment>
<feature type="domain" description="PAC" evidence="10">
    <location>
        <begin position="211"/>
        <end position="262"/>
    </location>
</feature>
<evidence type="ECO:0000313" key="12">
    <source>
        <dbReference type="Proteomes" id="UP000783863"/>
    </source>
</evidence>
<dbReference type="InterPro" id="IPR011006">
    <property type="entry name" value="CheY-like_superfamily"/>
</dbReference>
<evidence type="ECO:0000259" key="8">
    <source>
        <dbReference type="PROSITE" id="PS50110"/>
    </source>
</evidence>
<dbReference type="Pfam" id="PF00512">
    <property type="entry name" value="HisKA"/>
    <property type="match status" value="1"/>
</dbReference>
<reference evidence="11" key="1">
    <citation type="submission" date="2021-06" db="EMBL/GenBank/DDBJ databases">
        <title>Halomicroarcula sp. F24A a new haloarchaeum isolated from saline soil.</title>
        <authorList>
            <person name="Duran-Viseras A."/>
            <person name="Sanchez-Porro C."/>
            <person name="Ventosa A."/>
        </authorList>
    </citation>
    <scope>NUCLEOTIDE SEQUENCE</scope>
    <source>
        <strain evidence="11">F24A</strain>
    </source>
</reference>
<dbReference type="SMART" id="SM00387">
    <property type="entry name" value="HATPase_c"/>
    <property type="match status" value="1"/>
</dbReference>
<dbReference type="Pfam" id="PF02518">
    <property type="entry name" value="HATPase_c"/>
    <property type="match status" value="1"/>
</dbReference>
<dbReference type="InterPro" id="IPR036097">
    <property type="entry name" value="HisK_dim/P_sf"/>
</dbReference>
<keyword evidence="5" id="KW-0418">Kinase</keyword>
<dbReference type="SMART" id="SM00091">
    <property type="entry name" value="PAS"/>
    <property type="match status" value="2"/>
</dbReference>
<evidence type="ECO:0000256" key="1">
    <source>
        <dbReference type="ARBA" id="ARBA00000085"/>
    </source>
</evidence>
<protein>
    <recommendedName>
        <fullName evidence="2">histidine kinase</fullName>
        <ecNumber evidence="2">2.7.13.3</ecNumber>
    </recommendedName>
</protein>
<keyword evidence="3 6" id="KW-0597">Phosphoprotein</keyword>
<feature type="domain" description="PAS" evidence="9">
    <location>
        <begin position="263"/>
        <end position="316"/>
    </location>
</feature>
<dbReference type="SMART" id="SM00448">
    <property type="entry name" value="REC"/>
    <property type="match status" value="1"/>
</dbReference>
<dbReference type="Gene3D" id="2.10.70.100">
    <property type="match status" value="1"/>
</dbReference>
<dbReference type="SUPFAM" id="SSF55785">
    <property type="entry name" value="PYP-like sensor domain (PAS domain)"/>
    <property type="match status" value="2"/>
</dbReference>
<dbReference type="SMART" id="SM00086">
    <property type="entry name" value="PAC"/>
    <property type="match status" value="2"/>
</dbReference>
<evidence type="ECO:0000259" key="9">
    <source>
        <dbReference type="PROSITE" id="PS50112"/>
    </source>
</evidence>
<evidence type="ECO:0000313" key="11">
    <source>
        <dbReference type="EMBL" id="MBX0302716.1"/>
    </source>
</evidence>
<name>A0A8J7YG52_9EURY</name>
<evidence type="ECO:0000256" key="6">
    <source>
        <dbReference type="PROSITE-ProRule" id="PRU00169"/>
    </source>
</evidence>
<dbReference type="PROSITE" id="PS50110">
    <property type="entry name" value="RESPONSE_REGULATORY"/>
    <property type="match status" value="1"/>
</dbReference>
<dbReference type="Gene3D" id="1.10.287.130">
    <property type="match status" value="1"/>
</dbReference>
<dbReference type="Gene3D" id="3.30.565.10">
    <property type="entry name" value="Histidine kinase-like ATPase, C-terminal domain"/>
    <property type="match status" value="1"/>
</dbReference>
<evidence type="ECO:0000259" key="7">
    <source>
        <dbReference type="PROSITE" id="PS50109"/>
    </source>
</evidence>
<dbReference type="Pfam" id="PF00072">
    <property type="entry name" value="Response_reg"/>
    <property type="match status" value="1"/>
</dbReference>
<dbReference type="CDD" id="cd00156">
    <property type="entry name" value="REC"/>
    <property type="match status" value="1"/>
</dbReference>
<dbReference type="InterPro" id="IPR003661">
    <property type="entry name" value="HisK_dim/P_dom"/>
</dbReference>
<dbReference type="PANTHER" id="PTHR43304">
    <property type="entry name" value="PHYTOCHROME-LIKE PROTEIN CPH1"/>
    <property type="match status" value="1"/>
</dbReference>
<dbReference type="InterPro" id="IPR000014">
    <property type="entry name" value="PAS"/>
</dbReference>
<evidence type="ECO:0000256" key="4">
    <source>
        <dbReference type="ARBA" id="ARBA00022679"/>
    </source>
</evidence>
<feature type="domain" description="Histidine kinase" evidence="7">
    <location>
        <begin position="404"/>
        <end position="591"/>
    </location>
</feature>
<dbReference type="SUPFAM" id="SSF47384">
    <property type="entry name" value="Homodimeric domain of signal transducing histidine kinase"/>
    <property type="match status" value="1"/>
</dbReference>
<dbReference type="PROSITE" id="PS50112">
    <property type="entry name" value="PAS"/>
    <property type="match status" value="2"/>
</dbReference>
<dbReference type="CDD" id="cd00082">
    <property type="entry name" value="HisKA"/>
    <property type="match status" value="1"/>
</dbReference>
<dbReference type="InterPro" id="IPR003594">
    <property type="entry name" value="HATPase_dom"/>
</dbReference>
<evidence type="ECO:0000256" key="5">
    <source>
        <dbReference type="ARBA" id="ARBA00022777"/>
    </source>
</evidence>
<dbReference type="InterPro" id="IPR036890">
    <property type="entry name" value="HATPase_C_sf"/>
</dbReference>
<feature type="domain" description="Response regulatory" evidence="8">
    <location>
        <begin position="6"/>
        <end position="121"/>
    </location>
</feature>
<feature type="domain" description="PAC" evidence="10">
    <location>
        <begin position="343"/>
        <end position="393"/>
    </location>
</feature>
<dbReference type="InterPro" id="IPR000700">
    <property type="entry name" value="PAS-assoc_C"/>
</dbReference>
<dbReference type="GO" id="GO:0000155">
    <property type="term" value="F:phosphorelay sensor kinase activity"/>
    <property type="evidence" value="ECO:0007669"/>
    <property type="project" value="InterPro"/>
</dbReference>
<dbReference type="RefSeq" id="WP_220586950.1">
    <property type="nucleotide sequence ID" value="NZ_RKLQ01000001.1"/>
</dbReference>
<dbReference type="InterPro" id="IPR001789">
    <property type="entry name" value="Sig_transdc_resp-reg_receiver"/>
</dbReference>